<dbReference type="AlphaFoldDB" id="A0A3B0QWD1"/>
<dbReference type="InterPro" id="IPR024930">
    <property type="entry name" value="Skp_dom_sf"/>
</dbReference>
<evidence type="ECO:0000313" key="4">
    <source>
        <dbReference type="EMBL" id="VAV85854.1"/>
    </source>
</evidence>
<dbReference type="SUPFAM" id="SSF111384">
    <property type="entry name" value="OmpH-like"/>
    <property type="match status" value="1"/>
</dbReference>
<dbReference type="GO" id="GO:0051082">
    <property type="term" value="F:unfolded protein binding"/>
    <property type="evidence" value="ECO:0007669"/>
    <property type="project" value="InterPro"/>
</dbReference>
<reference evidence="4" key="1">
    <citation type="submission" date="2018-06" db="EMBL/GenBank/DDBJ databases">
        <authorList>
            <person name="Zhirakovskaya E."/>
        </authorList>
    </citation>
    <scope>NUCLEOTIDE SEQUENCE</scope>
</reference>
<sequence>MKKLIYVVLVVLTITSCQQTQKIGYVDNSTLINDYQEKKDIEAKLQEKISAYEKRRDSLSQGFQLEVKEAEVKARKMSQANLQKLQQEFQQKEQIIAQRLQFEQQQIAQESQAKNDSLIKKVKAFVKDYGESNGYDFILGSNEAGSVMFGKEESDLTQVILDALNAAYKKN</sequence>
<dbReference type="EMBL" id="UOEB01000249">
    <property type="protein sequence ID" value="VAV85854.1"/>
    <property type="molecule type" value="Genomic_DNA"/>
</dbReference>
<dbReference type="PANTHER" id="PTHR35089">
    <property type="entry name" value="CHAPERONE PROTEIN SKP"/>
    <property type="match status" value="1"/>
</dbReference>
<dbReference type="PANTHER" id="PTHR35089:SF1">
    <property type="entry name" value="CHAPERONE PROTEIN SKP"/>
    <property type="match status" value="1"/>
</dbReference>
<keyword evidence="2" id="KW-0732">Signal</keyword>
<dbReference type="Gene3D" id="3.30.910.20">
    <property type="entry name" value="Skp domain"/>
    <property type="match status" value="1"/>
</dbReference>
<dbReference type="GO" id="GO:0005829">
    <property type="term" value="C:cytosol"/>
    <property type="evidence" value="ECO:0007669"/>
    <property type="project" value="TreeGrafter"/>
</dbReference>
<keyword evidence="3" id="KW-0175">Coiled coil</keyword>
<dbReference type="GO" id="GO:0050821">
    <property type="term" value="P:protein stabilization"/>
    <property type="evidence" value="ECO:0007669"/>
    <property type="project" value="TreeGrafter"/>
</dbReference>
<evidence type="ECO:0000256" key="3">
    <source>
        <dbReference type="SAM" id="Coils"/>
    </source>
</evidence>
<gene>
    <name evidence="4" type="ORF">MNBD_BACTEROID02-1399</name>
</gene>
<organism evidence="4">
    <name type="scientific">hydrothermal vent metagenome</name>
    <dbReference type="NCBI Taxonomy" id="652676"/>
    <lineage>
        <taxon>unclassified sequences</taxon>
        <taxon>metagenomes</taxon>
        <taxon>ecological metagenomes</taxon>
    </lineage>
</organism>
<dbReference type="InterPro" id="IPR005632">
    <property type="entry name" value="Chaperone_Skp"/>
</dbReference>
<protein>
    <submittedName>
        <fullName evidence="4">Periplasmic chaperone of outer membrane proteins Skp @ Outer membrane protein H</fullName>
    </submittedName>
</protein>
<feature type="coiled-coil region" evidence="3">
    <location>
        <begin position="35"/>
        <end position="95"/>
    </location>
</feature>
<evidence type="ECO:0000256" key="1">
    <source>
        <dbReference type="ARBA" id="ARBA00009091"/>
    </source>
</evidence>
<evidence type="ECO:0000256" key="2">
    <source>
        <dbReference type="ARBA" id="ARBA00022729"/>
    </source>
</evidence>
<proteinExistence type="inferred from homology"/>
<dbReference type="SMART" id="SM00935">
    <property type="entry name" value="OmpH"/>
    <property type="match status" value="1"/>
</dbReference>
<accession>A0A3B0QWD1</accession>
<name>A0A3B0QWD1_9ZZZZ</name>
<comment type="similarity">
    <text evidence="1">Belongs to the Skp family.</text>
</comment>
<dbReference type="PROSITE" id="PS51257">
    <property type="entry name" value="PROKAR_LIPOPROTEIN"/>
    <property type="match status" value="1"/>
</dbReference>
<dbReference type="Pfam" id="PF03938">
    <property type="entry name" value="OmpH"/>
    <property type="match status" value="1"/>
</dbReference>